<dbReference type="Proteomes" id="UP001219518">
    <property type="component" value="Unassembled WGS sequence"/>
</dbReference>
<keyword evidence="5" id="KW-0539">Nucleus</keyword>
<comment type="subcellular location">
    <subcellularLocation>
        <location evidence="1">Nucleus</location>
    </subcellularLocation>
</comment>
<feature type="non-terminal residue" evidence="6">
    <location>
        <position position="408"/>
    </location>
</feature>
<keyword evidence="3" id="KW-0863">Zinc-finger</keyword>
<dbReference type="InterPro" id="IPR052035">
    <property type="entry name" value="ZnF_BED_domain_contain"/>
</dbReference>
<evidence type="ECO:0000256" key="4">
    <source>
        <dbReference type="ARBA" id="ARBA00022833"/>
    </source>
</evidence>
<dbReference type="EMBL" id="JAHWGI010000147">
    <property type="protein sequence ID" value="KAK3910131.1"/>
    <property type="molecule type" value="Genomic_DNA"/>
</dbReference>
<evidence type="ECO:0000256" key="3">
    <source>
        <dbReference type="ARBA" id="ARBA00022771"/>
    </source>
</evidence>
<keyword evidence="6" id="KW-0436">Ligase</keyword>
<dbReference type="AlphaFoldDB" id="A0AAE1L822"/>
<reference evidence="6" key="2">
    <citation type="journal article" date="2023" name="BMC Genomics">
        <title>Pest status, molecular evolution, and epigenetic factors derived from the genome assembly of Frankliniella fusca, a thysanopteran phytovirus vector.</title>
        <authorList>
            <person name="Catto M.A."/>
            <person name="Labadie P.E."/>
            <person name="Jacobson A.L."/>
            <person name="Kennedy G.G."/>
            <person name="Srinivasan R."/>
            <person name="Hunt B.G."/>
        </authorList>
    </citation>
    <scope>NUCLEOTIDE SEQUENCE</scope>
    <source>
        <strain evidence="6">PL_HMW_Pooled</strain>
    </source>
</reference>
<dbReference type="SUPFAM" id="SSF53098">
    <property type="entry name" value="Ribonuclease H-like"/>
    <property type="match status" value="1"/>
</dbReference>
<name>A0AAE1L822_9NEOP</name>
<organism evidence="6 7">
    <name type="scientific">Frankliniella fusca</name>
    <dbReference type="NCBI Taxonomy" id="407009"/>
    <lineage>
        <taxon>Eukaryota</taxon>
        <taxon>Metazoa</taxon>
        <taxon>Ecdysozoa</taxon>
        <taxon>Arthropoda</taxon>
        <taxon>Hexapoda</taxon>
        <taxon>Insecta</taxon>
        <taxon>Pterygota</taxon>
        <taxon>Neoptera</taxon>
        <taxon>Paraneoptera</taxon>
        <taxon>Thysanoptera</taxon>
        <taxon>Terebrantia</taxon>
        <taxon>Thripoidea</taxon>
        <taxon>Thripidae</taxon>
        <taxon>Frankliniella</taxon>
    </lineage>
</organism>
<proteinExistence type="predicted"/>
<dbReference type="InterPro" id="IPR012337">
    <property type="entry name" value="RNaseH-like_sf"/>
</dbReference>
<keyword evidence="7" id="KW-1185">Reference proteome</keyword>
<evidence type="ECO:0000256" key="1">
    <source>
        <dbReference type="ARBA" id="ARBA00004123"/>
    </source>
</evidence>
<keyword evidence="4" id="KW-0862">Zinc</keyword>
<evidence type="ECO:0000313" key="7">
    <source>
        <dbReference type="Proteomes" id="UP001219518"/>
    </source>
</evidence>
<evidence type="ECO:0000256" key="2">
    <source>
        <dbReference type="ARBA" id="ARBA00022723"/>
    </source>
</evidence>
<reference evidence="6" key="1">
    <citation type="submission" date="2021-07" db="EMBL/GenBank/DDBJ databases">
        <authorList>
            <person name="Catto M.A."/>
            <person name="Jacobson A."/>
            <person name="Kennedy G."/>
            <person name="Labadie P."/>
            <person name="Hunt B.G."/>
            <person name="Srinivasan R."/>
        </authorList>
    </citation>
    <scope>NUCLEOTIDE SEQUENCE</scope>
    <source>
        <strain evidence="6">PL_HMW_Pooled</strain>
        <tissue evidence="6">Head</tissue>
    </source>
</reference>
<keyword evidence="2" id="KW-0479">Metal-binding</keyword>
<evidence type="ECO:0000256" key="5">
    <source>
        <dbReference type="ARBA" id="ARBA00023242"/>
    </source>
</evidence>
<dbReference type="PANTHER" id="PTHR46481:SF10">
    <property type="entry name" value="ZINC FINGER BED DOMAIN-CONTAINING PROTEIN 39"/>
    <property type="match status" value="1"/>
</dbReference>
<protein>
    <submittedName>
        <fullName evidence="6">E3 SUMO-protein ligase ZBED1</fullName>
    </submittedName>
</protein>
<gene>
    <name evidence="6" type="ORF">KUF71_000709</name>
</gene>
<feature type="non-terminal residue" evidence="6">
    <location>
        <position position="1"/>
    </location>
</feature>
<dbReference type="PANTHER" id="PTHR46481">
    <property type="entry name" value="ZINC FINGER BED DOMAIN-CONTAINING PROTEIN 4"/>
    <property type="match status" value="1"/>
</dbReference>
<comment type="caution">
    <text evidence="6">The sequence shown here is derived from an EMBL/GenBank/DDBJ whole genome shotgun (WGS) entry which is preliminary data.</text>
</comment>
<dbReference type="GO" id="GO:0005634">
    <property type="term" value="C:nucleus"/>
    <property type="evidence" value="ECO:0007669"/>
    <property type="project" value="UniProtKB-SubCell"/>
</dbReference>
<accession>A0AAE1L822</accession>
<sequence>RVNCPSRHVSAIIASDDEDEEAVSFGPSSTVSGLWEHFEQVDKALVEDGQKPPAKCTVHVGKGKNGNVIKCGHVCKRTKGNTASMRSHLKTNHPFIYADYLQKSLGNKKKSAPQKSTQPKSNNLTATSKAVQSTLSFTNLDKKVIEQCSLGAAYFLASQCLPYSIVDSDGFRKFVDILRPGLGRSLPGRRAMTENYVPRLDLGIPIIKCLAHSLQLGIDKVYVHEIIKPLVKKVKQILNTINASPSLRNDMFQTAKAMDRECVEIPLTCKTRWWTFLRTAVAVNRNLPQLRVVFAKERRGADRSKRSVTYAHLTPTPQEEEILQLLIQVLTPLQEITEDLSSESYVTGSAILPLVNIIDQILCNAVEQVEKESINFEEEEKESSNINDLNRVQLIKDLADIIKISLLD</sequence>
<dbReference type="GO" id="GO:0008270">
    <property type="term" value="F:zinc ion binding"/>
    <property type="evidence" value="ECO:0007669"/>
    <property type="project" value="UniProtKB-KW"/>
</dbReference>
<evidence type="ECO:0000313" key="6">
    <source>
        <dbReference type="EMBL" id="KAK3910131.1"/>
    </source>
</evidence>
<dbReference type="GO" id="GO:0016874">
    <property type="term" value="F:ligase activity"/>
    <property type="evidence" value="ECO:0007669"/>
    <property type="project" value="UniProtKB-KW"/>
</dbReference>